<keyword evidence="4" id="KW-1185">Reference proteome</keyword>
<dbReference type="SMART" id="SM00448">
    <property type="entry name" value="REC"/>
    <property type="match status" value="1"/>
</dbReference>
<dbReference type="InterPro" id="IPR001789">
    <property type="entry name" value="Sig_transdc_resp-reg_receiver"/>
</dbReference>
<gene>
    <name evidence="3" type="ORF">SR858_09685</name>
</gene>
<proteinExistence type="predicted"/>
<reference evidence="3 4" key="1">
    <citation type="submission" date="2023-11" db="EMBL/GenBank/DDBJ databases">
        <title>MicrobeMod: A computational toolkit for identifying prokaryotic methylation and restriction-modification with nanopore sequencing.</title>
        <authorList>
            <person name="Crits-Christoph A."/>
            <person name="Kang S.C."/>
            <person name="Lee H."/>
            <person name="Ostrov N."/>
        </authorList>
    </citation>
    <scope>NUCLEOTIDE SEQUENCE [LARGE SCALE GENOMIC DNA]</scope>
    <source>
        <strain evidence="3 4">ATCC 25935</strain>
    </source>
</reference>
<dbReference type="GeneID" id="43162456"/>
<accession>A0ABZ0Y4E1</accession>
<dbReference type="CDD" id="cd00156">
    <property type="entry name" value="REC"/>
    <property type="match status" value="1"/>
</dbReference>
<feature type="domain" description="Response regulatory" evidence="2">
    <location>
        <begin position="66"/>
        <end position="186"/>
    </location>
</feature>
<dbReference type="Pfam" id="PF00072">
    <property type="entry name" value="Response_reg"/>
    <property type="match status" value="1"/>
</dbReference>
<sequence>MGADGARYRCLVWIGEQLSTNAKVDFVVIGEGGGLAVIESSRCPDDVPRYRVNKLEIVVEHPFAPTVAIVDDERGFADSLCDYLNDSGLRAVPFYDLASLERSMEEREYDGYVMDWILGERMSESLIKKIRHSDPDGVPIYVLSGKVASGLIDEAEAARAIRQLDVHGRDKPIRMATFAAELQKSLGT</sequence>
<evidence type="ECO:0000256" key="1">
    <source>
        <dbReference type="PROSITE-ProRule" id="PRU00169"/>
    </source>
</evidence>
<organism evidence="3 4">
    <name type="scientific">Duganella zoogloeoides</name>
    <dbReference type="NCBI Taxonomy" id="75659"/>
    <lineage>
        <taxon>Bacteria</taxon>
        <taxon>Pseudomonadati</taxon>
        <taxon>Pseudomonadota</taxon>
        <taxon>Betaproteobacteria</taxon>
        <taxon>Burkholderiales</taxon>
        <taxon>Oxalobacteraceae</taxon>
        <taxon>Telluria group</taxon>
        <taxon>Duganella</taxon>
    </lineage>
</organism>
<dbReference type="Gene3D" id="3.40.50.2300">
    <property type="match status" value="1"/>
</dbReference>
<protein>
    <submittedName>
        <fullName evidence="3">Response regulator</fullName>
    </submittedName>
</protein>
<dbReference type="RefSeq" id="WP_019920571.1">
    <property type="nucleotide sequence ID" value="NZ_CP140152.1"/>
</dbReference>
<dbReference type="InterPro" id="IPR011006">
    <property type="entry name" value="CheY-like_superfamily"/>
</dbReference>
<evidence type="ECO:0000313" key="4">
    <source>
        <dbReference type="Proteomes" id="UP001326110"/>
    </source>
</evidence>
<evidence type="ECO:0000313" key="3">
    <source>
        <dbReference type="EMBL" id="WQH06573.1"/>
    </source>
</evidence>
<feature type="modified residue" description="4-aspartylphosphate" evidence="1">
    <location>
        <position position="115"/>
    </location>
</feature>
<keyword evidence="1" id="KW-0597">Phosphoprotein</keyword>
<dbReference type="PROSITE" id="PS50110">
    <property type="entry name" value="RESPONSE_REGULATORY"/>
    <property type="match status" value="1"/>
</dbReference>
<dbReference type="Proteomes" id="UP001326110">
    <property type="component" value="Chromosome"/>
</dbReference>
<name>A0ABZ0Y4E1_9BURK</name>
<dbReference type="EMBL" id="CP140152">
    <property type="protein sequence ID" value="WQH06573.1"/>
    <property type="molecule type" value="Genomic_DNA"/>
</dbReference>
<dbReference type="SUPFAM" id="SSF52172">
    <property type="entry name" value="CheY-like"/>
    <property type="match status" value="1"/>
</dbReference>
<evidence type="ECO:0000259" key="2">
    <source>
        <dbReference type="PROSITE" id="PS50110"/>
    </source>
</evidence>